<accession>A0A1S6IX46</accession>
<feature type="transmembrane region" description="Helical" evidence="5">
    <location>
        <begin position="35"/>
        <end position="57"/>
    </location>
</feature>
<evidence type="ECO:0000259" key="6">
    <source>
        <dbReference type="Pfam" id="PF06305"/>
    </source>
</evidence>
<gene>
    <name evidence="7" type="ORF">B0537_09720</name>
</gene>
<dbReference type="Proteomes" id="UP000189464">
    <property type="component" value="Chromosome"/>
</dbReference>
<feature type="domain" description="Lipopolysaccharide assembly protein A" evidence="6">
    <location>
        <begin position="21"/>
        <end position="83"/>
    </location>
</feature>
<dbReference type="STRING" id="1833852.B0537_09720"/>
<evidence type="ECO:0000256" key="5">
    <source>
        <dbReference type="SAM" id="Phobius"/>
    </source>
</evidence>
<dbReference type="RefSeq" id="WP_077714411.1">
    <property type="nucleotide sequence ID" value="NZ_CP019698.1"/>
</dbReference>
<keyword evidence="1" id="KW-1003">Cell membrane</keyword>
<proteinExistence type="predicted"/>
<organism evidence="7 8">
    <name type="scientific">Desulforamulus ferrireducens</name>
    <dbReference type="NCBI Taxonomy" id="1833852"/>
    <lineage>
        <taxon>Bacteria</taxon>
        <taxon>Bacillati</taxon>
        <taxon>Bacillota</taxon>
        <taxon>Clostridia</taxon>
        <taxon>Eubacteriales</taxon>
        <taxon>Peptococcaceae</taxon>
        <taxon>Desulforamulus</taxon>
    </lineage>
</organism>
<evidence type="ECO:0000256" key="4">
    <source>
        <dbReference type="ARBA" id="ARBA00023136"/>
    </source>
</evidence>
<evidence type="ECO:0000256" key="1">
    <source>
        <dbReference type="ARBA" id="ARBA00022475"/>
    </source>
</evidence>
<protein>
    <recommendedName>
        <fullName evidence="6">Lipopolysaccharide assembly protein A domain-containing protein</fullName>
    </recommendedName>
</protein>
<evidence type="ECO:0000313" key="7">
    <source>
        <dbReference type="EMBL" id="AQS59342.1"/>
    </source>
</evidence>
<dbReference type="Pfam" id="PF06305">
    <property type="entry name" value="LapA_dom"/>
    <property type="match status" value="1"/>
</dbReference>
<keyword evidence="8" id="KW-1185">Reference proteome</keyword>
<name>A0A1S6IX46_9FIRM</name>
<evidence type="ECO:0000256" key="2">
    <source>
        <dbReference type="ARBA" id="ARBA00022692"/>
    </source>
</evidence>
<dbReference type="InterPro" id="IPR010445">
    <property type="entry name" value="LapA_dom"/>
</dbReference>
<keyword evidence="2 5" id="KW-0812">Transmembrane</keyword>
<dbReference type="GO" id="GO:0005886">
    <property type="term" value="C:plasma membrane"/>
    <property type="evidence" value="ECO:0007669"/>
    <property type="project" value="InterPro"/>
</dbReference>
<evidence type="ECO:0000256" key="3">
    <source>
        <dbReference type="ARBA" id="ARBA00022989"/>
    </source>
</evidence>
<keyword evidence="4 5" id="KW-0472">Membrane</keyword>
<dbReference type="AlphaFoldDB" id="A0A1S6IX46"/>
<sequence length="93" mass="10544">MRLYIVMAIIVSILVAIFALQNAESVSIEFLAWEMSFPLALVILGAAFSGMLVAWLFSVTGFFKKTKQYAELKSYARSLEEELLKYRGQDKVK</sequence>
<dbReference type="PANTHER" id="PTHR41335:SF1">
    <property type="entry name" value="MEMBRANE PROTEIN"/>
    <property type="match status" value="1"/>
</dbReference>
<evidence type="ECO:0000313" key="8">
    <source>
        <dbReference type="Proteomes" id="UP000189464"/>
    </source>
</evidence>
<dbReference type="OrthoDB" id="2088264at2"/>
<dbReference type="EMBL" id="CP019698">
    <property type="protein sequence ID" value="AQS59342.1"/>
    <property type="molecule type" value="Genomic_DNA"/>
</dbReference>
<dbReference type="PANTHER" id="PTHR41335">
    <property type="entry name" value="MEMBRANE PROTEIN-RELATED"/>
    <property type="match status" value="1"/>
</dbReference>
<reference evidence="7 8" key="1">
    <citation type="journal article" date="2016" name="Int. J. Syst. Evol. Microbiol.">
        <title>Desulfotomaculum ferrireducens sp. nov., a moderately thermophilic sulfate-reducing and dissimilatory Fe(III)-reducing bacterium isolated from compost.</title>
        <authorList>
            <person name="Yang G."/>
            <person name="Guo J."/>
            <person name="Zhuang L."/>
            <person name="Yuan Y."/>
            <person name="Zhou S."/>
        </authorList>
    </citation>
    <scope>NUCLEOTIDE SEQUENCE [LARGE SCALE GENOMIC DNA]</scope>
    <source>
        <strain evidence="7 8">GSS09</strain>
    </source>
</reference>
<dbReference type="KEGG" id="dfg:B0537_09720"/>
<keyword evidence="3 5" id="KW-1133">Transmembrane helix</keyword>